<dbReference type="AlphaFoldDB" id="A0A1E5L7M7"/>
<dbReference type="STRING" id="1390249.BHU72_14775"/>
<keyword evidence="1" id="KW-0732">Signal</keyword>
<protein>
    <recommendedName>
        <fullName evidence="4">F5/8 type C domain-containing protein</fullName>
    </recommendedName>
</protein>
<gene>
    <name evidence="2" type="ORF">BHU72_14775</name>
</gene>
<dbReference type="RefSeq" id="WP_069701615.1">
    <property type="nucleotide sequence ID" value="NZ_MJAT01000009.1"/>
</dbReference>
<sequence length="524" mass="57685">MTRRIPLLLLCLLLLTSNVYAAPGDILFTDDFNNRNHVNQNQTTAVVDVINGEVLLPKVSAAGGMAARDNVIVVQNGNNVQVYQDSGSDYQYQSNYYAPNTLALAMRQQSVDHFRLDENGTGHYMSYTGSGYVSVPALVLSGLESMISITWLEDRLVGLDILQRQIRQFAIAENGWVELPSIQTDIENPIQVLAVGQSIAVLDEQGGINIYGFMDQIHASPVMALNRSNLAVIASDADDRILALGNTQAESINLSSQMTSVIVNEPSADLQDLTEISPGRFLIRDSSQIKEYAYTGSGNQWVPTGRKITATGKTSKYLSPRQYVSTNINLPYPLRGIQLVPTHIRPPGTSIDYYLSIDGGPWEPAESSIKRADEFQNVRIRANLTTSNGTSPRIQRVQILDRSMSIDDFIVTAMVRNPGNILPTSDAVTVIGGYRFDFEVVAPGADEVYVQFSDGSPELKLTAIGNDRFAGNYYFAYDTPIGSMFDVTIRAVELVGETQEILTLPNHFTIEDNIFESAMIFTIK</sequence>
<dbReference type="EMBL" id="MJAT01000009">
    <property type="protein sequence ID" value="OEH86014.1"/>
    <property type="molecule type" value="Genomic_DNA"/>
</dbReference>
<feature type="chain" id="PRO_5009180793" description="F5/8 type C domain-containing protein" evidence="1">
    <location>
        <begin position="22"/>
        <end position="524"/>
    </location>
</feature>
<reference evidence="2 3" key="1">
    <citation type="submission" date="2016-09" db="EMBL/GenBank/DDBJ databases">
        <title>Desulfuribacillus arsenicus sp. nov., an obligately anaerobic, dissimilatory arsenic- and antimonate-reducing bacterium isolated from anoxic sediments.</title>
        <authorList>
            <person name="Abin C.A."/>
            <person name="Hollibaugh J.T."/>
        </authorList>
    </citation>
    <scope>NUCLEOTIDE SEQUENCE [LARGE SCALE GENOMIC DNA]</scope>
    <source>
        <strain evidence="2 3">MLFW-2</strain>
    </source>
</reference>
<evidence type="ECO:0000313" key="3">
    <source>
        <dbReference type="Proteomes" id="UP000095255"/>
    </source>
</evidence>
<evidence type="ECO:0000313" key="2">
    <source>
        <dbReference type="EMBL" id="OEH86014.1"/>
    </source>
</evidence>
<feature type="signal peptide" evidence="1">
    <location>
        <begin position="1"/>
        <end position="21"/>
    </location>
</feature>
<name>A0A1E5L7M7_9FIRM</name>
<dbReference type="OrthoDB" id="1803536at2"/>
<keyword evidence="3" id="KW-1185">Reference proteome</keyword>
<comment type="caution">
    <text evidence="2">The sequence shown here is derived from an EMBL/GenBank/DDBJ whole genome shotgun (WGS) entry which is preliminary data.</text>
</comment>
<evidence type="ECO:0008006" key="4">
    <source>
        <dbReference type="Google" id="ProtNLM"/>
    </source>
</evidence>
<dbReference type="Proteomes" id="UP000095255">
    <property type="component" value="Unassembled WGS sequence"/>
</dbReference>
<organism evidence="2 3">
    <name type="scientific">Desulfuribacillus stibiiarsenatis</name>
    <dbReference type="NCBI Taxonomy" id="1390249"/>
    <lineage>
        <taxon>Bacteria</taxon>
        <taxon>Bacillati</taxon>
        <taxon>Bacillota</taxon>
        <taxon>Desulfuribacillia</taxon>
        <taxon>Desulfuribacillales</taxon>
        <taxon>Desulfuribacillaceae</taxon>
        <taxon>Desulfuribacillus</taxon>
    </lineage>
</organism>
<proteinExistence type="predicted"/>
<accession>A0A1E5L7M7</accession>
<evidence type="ECO:0000256" key="1">
    <source>
        <dbReference type="SAM" id="SignalP"/>
    </source>
</evidence>